<name>A0AAX2R974_BURCE</name>
<comment type="caution">
    <text evidence="1">The sequence shown here is derived from an EMBL/GenBank/DDBJ whole genome shotgun (WGS) entry which is preliminary data.</text>
</comment>
<evidence type="ECO:0000313" key="1">
    <source>
        <dbReference type="EMBL" id="TEU31460.1"/>
    </source>
</evidence>
<dbReference type="Proteomes" id="UP000298234">
    <property type="component" value="Unassembled WGS sequence"/>
</dbReference>
<accession>A0AAX2R974</accession>
<dbReference type="EMBL" id="SNSQ01000122">
    <property type="protein sequence ID" value="TEU31460.1"/>
    <property type="molecule type" value="Genomic_DNA"/>
</dbReference>
<gene>
    <name evidence="1" type="ORF">E3D37_44965</name>
</gene>
<proteinExistence type="predicted"/>
<organism evidence="1 2">
    <name type="scientific">Burkholderia cepacia</name>
    <name type="common">Pseudomonas cepacia</name>
    <dbReference type="NCBI Taxonomy" id="292"/>
    <lineage>
        <taxon>Bacteria</taxon>
        <taxon>Pseudomonadati</taxon>
        <taxon>Pseudomonadota</taxon>
        <taxon>Betaproteobacteria</taxon>
        <taxon>Burkholderiales</taxon>
        <taxon>Burkholderiaceae</taxon>
        <taxon>Burkholderia</taxon>
        <taxon>Burkholderia cepacia complex</taxon>
    </lineage>
</organism>
<evidence type="ECO:0000313" key="2">
    <source>
        <dbReference type="Proteomes" id="UP000298234"/>
    </source>
</evidence>
<reference evidence="1 2" key="1">
    <citation type="submission" date="2019-03" db="EMBL/GenBank/DDBJ databases">
        <title>Burkholderia cepacia outbreak.</title>
        <authorList>
            <person name="Farzana R."/>
            <person name="Walsh T.R."/>
        </authorList>
    </citation>
    <scope>NUCLEOTIDE SEQUENCE [LARGE SCALE GENOMIC DNA]</scope>
    <source>
        <strain evidence="2">d13</strain>
    </source>
</reference>
<sequence length="307" mass="33583">MNKVHFHRDPVFPACMLPADAYHDIEAVLQLLTEIAASGRQRHIGLLRSLAAEFPLLAGKRCGYLEITAKQIDDSELSLADKQELALALLAPCAVVSSADPVLFVGDEFNGLSPENQVVVATHELVHLEQVVRGDLLLLNDGRQMWEGVDYGDLAAVNSGVHRGDLGVTFQYLSFPWEREAFIRSEGEESYWEKLRTYGLLILVGECAEPILSRHRRNDLAGAVGTLISHVIGHPEPPDEPAGSLVGGVVASVASSIGYELTSSEGWHLWKMVDHFVKTKRPAVAGGPEDARRMFVEAGKAMLGWED</sequence>
<protein>
    <submittedName>
        <fullName evidence="1">Uncharacterized protein</fullName>
    </submittedName>
</protein>
<dbReference type="RefSeq" id="WP_134257943.1">
    <property type="nucleotide sequence ID" value="NZ_SNSG01000128.1"/>
</dbReference>
<dbReference type="AlphaFoldDB" id="A0AAX2R974"/>